<feature type="domain" description="DYW" evidence="4">
    <location>
        <begin position="527"/>
        <end position="619"/>
    </location>
</feature>
<dbReference type="GO" id="GO:0009451">
    <property type="term" value="P:RNA modification"/>
    <property type="evidence" value="ECO:0007669"/>
    <property type="project" value="InterPro"/>
</dbReference>
<dbReference type="Proteomes" id="UP001190926">
    <property type="component" value="Unassembled WGS sequence"/>
</dbReference>
<feature type="repeat" description="PPR" evidence="3">
    <location>
        <begin position="180"/>
        <end position="214"/>
    </location>
</feature>
<gene>
    <name evidence="5" type="ORF">C2S53_009238</name>
</gene>
<accession>A0AAD4IQP5</accession>
<evidence type="ECO:0000256" key="3">
    <source>
        <dbReference type="PROSITE-ProRule" id="PRU00708"/>
    </source>
</evidence>
<dbReference type="Gene3D" id="1.25.40.10">
    <property type="entry name" value="Tetratricopeptide repeat domain"/>
    <property type="match status" value="3"/>
</dbReference>
<dbReference type="GO" id="GO:0003723">
    <property type="term" value="F:RNA binding"/>
    <property type="evidence" value="ECO:0007669"/>
    <property type="project" value="InterPro"/>
</dbReference>
<dbReference type="EMBL" id="SDAM02029498">
    <property type="protein sequence ID" value="KAH6757004.1"/>
    <property type="molecule type" value="Genomic_DNA"/>
</dbReference>
<dbReference type="PROSITE" id="PS51375">
    <property type="entry name" value="PPR"/>
    <property type="match status" value="2"/>
</dbReference>
<comment type="similarity">
    <text evidence="1">Belongs to the PPR family. PCMP-H subfamily.</text>
</comment>
<dbReference type="InterPro" id="IPR032867">
    <property type="entry name" value="DYW_dom"/>
</dbReference>
<evidence type="ECO:0000313" key="5">
    <source>
        <dbReference type="EMBL" id="KAH6757004.1"/>
    </source>
</evidence>
<evidence type="ECO:0000259" key="4">
    <source>
        <dbReference type="Pfam" id="PF14432"/>
    </source>
</evidence>
<evidence type="ECO:0000256" key="2">
    <source>
        <dbReference type="ARBA" id="ARBA00022737"/>
    </source>
</evidence>
<protein>
    <recommendedName>
        <fullName evidence="4">DYW domain-containing protein</fullName>
    </recommendedName>
</protein>
<dbReference type="Pfam" id="PF01535">
    <property type="entry name" value="PPR"/>
    <property type="match status" value="4"/>
</dbReference>
<dbReference type="Pfam" id="PF20431">
    <property type="entry name" value="E_motif"/>
    <property type="match status" value="1"/>
</dbReference>
<keyword evidence="6" id="KW-1185">Reference proteome</keyword>
<sequence length="619" mass="69413">MQPLPLAFSQINGRSISQLLSKRPPISQIKQIHAQIITQSLASSRLFLIDSLILCYLHSKNLNSARILFDECRPSPPPPTLLWNLMIRAYSKLQYSSEPINLFRRMIAAQGKPDKYTFTFVITSCARQASVVCGQVIHGMAVKSGTLLNLYVDNSLISMYAAFARVDDAYGVFDEMSDQSVFSWTSLVSAYAKNGDMRRAVEVFAKMPARNDVSWTVLISGFVRCGRHTEALRYFHGMFCECKPNEAVLVCALSACANLGSLDQGKWIHSYVDSNCTLESSNIMTALIDMYAKCGSIDCAYRVFDKIPRRDVQNYTSMISGLSIHGLGEEAIRLFQQMLAEKLRPNDITIVGVLNGCSHSGLVQQGSSIFYSMENLWGIVPKIEHYGCYVDLLGRAGYLAKAFGIAKSMPINGDVIVWRALLSACRIHCNVGFAERIINYLEQLDCRSRSGINVLLSNLYASLGKWDKVSLVRKIMGKRNSSRDIGCSWIEVNGAVHEFRVADVLHPQIYEIQEKLSEILKRVVLVGYAADATHVSFDLSEEDREQAVALHSEKLAIAFGLMNTVPGTSIRIMKNLRTCEDCHTLLKAISKVYDREIIVRDRSRFHTFKEGKCSCKDYW</sequence>
<reference evidence="5 6" key="1">
    <citation type="journal article" date="2021" name="Nat. Commun.">
        <title>Incipient diploidization of the medicinal plant Perilla within 10,000 years.</title>
        <authorList>
            <person name="Zhang Y."/>
            <person name="Shen Q."/>
            <person name="Leng L."/>
            <person name="Zhang D."/>
            <person name="Chen S."/>
            <person name="Shi Y."/>
            <person name="Ning Z."/>
            <person name="Chen S."/>
        </authorList>
    </citation>
    <scope>NUCLEOTIDE SEQUENCE [LARGE SCALE GENOMIC DNA]</scope>
    <source>
        <strain evidence="6">cv. PC099</strain>
    </source>
</reference>
<comment type="caution">
    <text evidence="5">The sequence shown here is derived from an EMBL/GenBank/DDBJ whole genome shotgun (WGS) entry which is preliminary data.</text>
</comment>
<dbReference type="Pfam" id="PF14432">
    <property type="entry name" value="DYW_deaminase"/>
    <property type="match status" value="1"/>
</dbReference>
<dbReference type="Pfam" id="PF13041">
    <property type="entry name" value="PPR_2"/>
    <property type="match status" value="1"/>
</dbReference>
<feature type="repeat" description="PPR" evidence="3">
    <location>
        <begin position="311"/>
        <end position="345"/>
    </location>
</feature>
<dbReference type="GO" id="GO:0008270">
    <property type="term" value="F:zinc ion binding"/>
    <property type="evidence" value="ECO:0007669"/>
    <property type="project" value="InterPro"/>
</dbReference>
<dbReference type="InterPro" id="IPR046960">
    <property type="entry name" value="PPR_At4g14850-like_plant"/>
</dbReference>
<dbReference type="FunFam" id="1.25.40.10:FF:000184">
    <property type="entry name" value="Pentatricopeptide repeat-containing protein, chloroplastic"/>
    <property type="match status" value="1"/>
</dbReference>
<name>A0AAD4IQP5_PERFH</name>
<dbReference type="AlphaFoldDB" id="A0AAD4IQP5"/>
<evidence type="ECO:0000313" key="6">
    <source>
        <dbReference type="Proteomes" id="UP001190926"/>
    </source>
</evidence>
<evidence type="ECO:0000256" key="1">
    <source>
        <dbReference type="ARBA" id="ARBA00006643"/>
    </source>
</evidence>
<dbReference type="InterPro" id="IPR002885">
    <property type="entry name" value="PPR_rpt"/>
</dbReference>
<dbReference type="InterPro" id="IPR011990">
    <property type="entry name" value="TPR-like_helical_dom_sf"/>
</dbReference>
<dbReference type="PANTHER" id="PTHR47926">
    <property type="entry name" value="PENTATRICOPEPTIDE REPEAT-CONTAINING PROTEIN"/>
    <property type="match status" value="1"/>
</dbReference>
<organism evidence="5 6">
    <name type="scientific">Perilla frutescens var. hirtella</name>
    <name type="common">Perilla citriodora</name>
    <name type="synonym">Perilla setoyensis</name>
    <dbReference type="NCBI Taxonomy" id="608512"/>
    <lineage>
        <taxon>Eukaryota</taxon>
        <taxon>Viridiplantae</taxon>
        <taxon>Streptophyta</taxon>
        <taxon>Embryophyta</taxon>
        <taxon>Tracheophyta</taxon>
        <taxon>Spermatophyta</taxon>
        <taxon>Magnoliopsida</taxon>
        <taxon>eudicotyledons</taxon>
        <taxon>Gunneridae</taxon>
        <taxon>Pentapetalae</taxon>
        <taxon>asterids</taxon>
        <taxon>lamiids</taxon>
        <taxon>Lamiales</taxon>
        <taxon>Lamiaceae</taxon>
        <taxon>Nepetoideae</taxon>
        <taxon>Elsholtzieae</taxon>
        <taxon>Perilla</taxon>
    </lineage>
</organism>
<dbReference type="FunFam" id="1.25.40.10:FF:000348">
    <property type="entry name" value="Pentatricopeptide repeat-containing protein chloroplastic"/>
    <property type="match status" value="1"/>
</dbReference>
<dbReference type="InterPro" id="IPR046848">
    <property type="entry name" value="E_motif"/>
</dbReference>
<proteinExistence type="inferred from homology"/>
<dbReference type="NCBIfam" id="TIGR00756">
    <property type="entry name" value="PPR"/>
    <property type="match status" value="3"/>
</dbReference>
<dbReference type="PANTHER" id="PTHR47926:SF344">
    <property type="entry name" value="OS07G0636900 PROTEIN"/>
    <property type="match status" value="1"/>
</dbReference>
<keyword evidence="2" id="KW-0677">Repeat</keyword>